<comment type="caution">
    <text evidence="2">The sequence shown here is derived from an EMBL/GenBank/DDBJ whole genome shotgun (WGS) entry which is preliminary data.</text>
</comment>
<evidence type="ECO:0000256" key="1">
    <source>
        <dbReference type="SAM" id="Phobius"/>
    </source>
</evidence>
<sequence length="122" mass="14165">MTKGWTVLDLYYILIGVLIVGILLYGFLRFGQNLACILYHRNLFKSFIWYPVFLLIVMPSLHLLPHRLLLLALLLRRLLLPMQLLREVSTLRLPVCLANPCFPTIFISKPICFMVVVPILEI</sequence>
<accession>A0A1X2INY1</accession>
<evidence type="ECO:0000313" key="2">
    <source>
        <dbReference type="EMBL" id="ORZ19715.1"/>
    </source>
</evidence>
<evidence type="ECO:0000313" key="3">
    <source>
        <dbReference type="Proteomes" id="UP000193560"/>
    </source>
</evidence>
<organism evidence="2 3">
    <name type="scientific">Absidia repens</name>
    <dbReference type="NCBI Taxonomy" id="90262"/>
    <lineage>
        <taxon>Eukaryota</taxon>
        <taxon>Fungi</taxon>
        <taxon>Fungi incertae sedis</taxon>
        <taxon>Mucoromycota</taxon>
        <taxon>Mucoromycotina</taxon>
        <taxon>Mucoromycetes</taxon>
        <taxon>Mucorales</taxon>
        <taxon>Cunninghamellaceae</taxon>
        <taxon>Absidia</taxon>
    </lineage>
</organism>
<protein>
    <submittedName>
        <fullName evidence="2">Uncharacterized protein</fullName>
    </submittedName>
</protein>
<dbReference type="AlphaFoldDB" id="A0A1X2INY1"/>
<keyword evidence="1" id="KW-1133">Transmembrane helix</keyword>
<proteinExistence type="predicted"/>
<dbReference type="EMBL" id="MCGE01000007">
    <property type="protein sequence ID" value="ORZ19715.1"/>
    <property type="molecule type" value="Genomic_DNA"/>
</dbReference>
<gene>
    <name evidence="2" type="ORF">BCR42DRAFT_410356</name>
</gene>
<keyword evidence="1" id="KW-0812">Transmembrane</keyword>
<name>A0A1X2INY1_9FUNG</name>
<dbReference type="Proteomes" id="UP000193560">
    <property type="component" value="Unassembled WGS sequence"/>
</dbReference>
<feature type="transmembrane region" description="Helical" evidence="1">
    <location>
        <begin position="48"/>
        <end position="75"/>
    </location>
</feature>
<reference evidence="2 3" key="1">
    <citation type="submission" date="2016-07" db="EMBL/GenBank/DDBJ databases">
        <title>Pervasive Adenine N6-methylation of Active Genes in Fungi.</title>
        <authorList>
            <consortium name="DOE Joint Genome Institute"/>
            <person name="Mondo S.J."/>
            <person name="Dannebaum R.O."/>
            <person name="Kuo R.C."/>
            <person name="Labutti K."/>
            <person name="Haridas S."/>
            <person name="Kuo A."/>
            <person name="Salamov A."/>
            <person name="Ahrendt S.R."/>
            <person name="Lipzen A."/>
            <person name="Sullivan W."/>
            <person name="Andreopoulos W.B."/>
            <person name="Clum A."/>
            <person name="Lindquist E."/>
            <person name="Daum C."/>
            <person name="Ramamoorthy G.K."/>
            <person name="Gryganskyi A."/>
            <person name="Culley D."/>
            <person name="Magnuson J.K."/>
            <person name="James T.Y."/>
            <person name="O'Malley M.A."/>
            <person name="Stajich J.E."/>
            <person name="Spatafora J.W."/>
            <person name="Visel A."/>
            <person name="Grigoriev I.V."/>
        </authorList>
    </citation>
    <scope>NUCLEOTIDE SEQUENCE [LARGE SCALE GENOMIC DNA]</scope>
    <source>
        <strain evidence="2 3">NRRL 1336</strain>
    </source>
</reference>
<keyword evidence="1" id="KW-0472">Membrane</keyword>
<keyword evidence="3" id="KW-1185">Reference proteome</keyword>
<feature type="transmembrane region" description="Helical" evidence="1">
    <location>
        <begin position="7"/>
        <end position="28"/>
    </location>
</feature>